<protein>
    <recommendedName>
        <fullName evidence="2">Bypass-of-forespore C N-terminal domain-containing protein</fullName>
    </recommendedName>
</protein>
<evidence type="ECO:0000313" key="4">
    <source>
        <dbReference type="Proteomes" id="UP000031950"/>
    </source>
</evidence>
<keyword evidence="4" id="KW-1185">Reference proteome</keyword>
<dbReference type="AlphaFoldDB" id="A0A0C2VWV4"/>
<evidence type="ECO:0000313" key="3">
    <source>
        <dbReference type="EMBL" id="KIL53357.1"/>
    </source>
</evidence>
<dbReference type="InterPro" id="IPR038118">
    <property type="entry name" value="BOFC_N_sf"/>
</dbReference>
<dbReference type="Proteomes" id="UP000031950">
    <property type="component" value="Unassembled WGS sequence"/>
</dbReference>
<dbReference type="RefSeq" id="WP_052473906.1">
    <property type="nucleotide sequence ID" value="NZ_JXRQ01000008.1"/>
</dbReference>
<dbReference type="PROSITE" id="PS51257">
    <property type="entry name" value="PROKAR_LIPOPROTEIN"/>
    <property type="match status" value="1"/>
</dbReference>
<feature type="chain" id="PRO_5002169769" description="Bypass-of-forespore C N-terminal domain-containing protein" evidence="1">
    <location>
        <begin position="24"/>
        <end position="93"/>
    </location>
</feature>
<accession>A0A0C2VWV4</accession>
<dbReference type="EMBL" id="JXRQ01000008">
    <property type="protein sequence ID" value="KIL53357.1"/>
    <property type="molecule type" value="Genomic_DNA"/>
</dbReference>
<feature type="domain" description="Bypass-of-forespore C N-terminal" evidence="2">
    <location>
        <begin position="30"/>
        <end position="74"/>
    </location>
</feature>
<dbReference type="Pfam" id="PF08977">
    <property type="entry name" value="BOFC_N"/>
    <property type="match status" value="1"/>
</dbReference>
<gene>
    <name evidence="3" type="ORF">KP77_03330</name>
</gene>
<name>A0A0C2VWV4_9BACL</name>
<keyword evidence="1" id="KW-0732">Signal</keyword>
<organism evidence="3 4">
    <name type="scientific">Jeotgalibacillus alimentarius</name>
    <dbReference type="NCBI Taxonomy" id="135826"/>
    <lineage>
        <taxon>Bacteria</taxon>
        <taxon>Bacillati</taxon>
        <taxon>Bacillota</taxon>
        <taxon>Bacilli</taxon>
        <taxon>Bacillales</taxon>
        <taxon>Caryophanaceae</taxon>
        <taxon>Jeotgalibacillus</taxon>
    </lineage>
</organism>
<evidence type="ECO:0000256" key="1">
    <source>
        <dbReference type="SAM" id="SignalP"/>
    </source>
</evidence>
<proteinExistence type="predicted"/>
<reference evidence="3 4" key="1">
    <citation type="submission" date="2015-01" db="EMBL/GenBank/DDBJ databases">
        <title>Genome sequence of Jeotgalibacillus alimentarius.</title>
        <authorList>
            <person name="Goh K.M."/>
            <person name="Chan K.-G."/>
            <person name="Yaakop A.S."/>
            <person name="Ee R."/>
            <person name="Gan H.M."/>
            <person name="Chan C.S."/>
        </authorList>
    </citation>
    <scope>NUCLEOTIDE SEQUENCE [LARGE SCALE GENOMIC DNA]</scope>
    <source>
        <strain evidence="3 4">YKJ-13</strain>
    </source>
</reference>
<dbReference type="PATRIC" id="fig|135826.4.peg.337"/>
<dbReference type="Gene3D" id="3.10.20.420">
    <property type="entry name" value="Bypass-of-forespore C, N-terminal domain"/>
    <property type="match status" value="1"/>
</dbReference>
<sequence length="93" mass="10841">MVKTLFILFIFTLSACFTTQASALTLTLSIETVYGDGEKSFETRQESYEAMEDFFSQYNDWQIIDMNKEEITLRTRTEKLSPLLEWSGYAEVQ</sequence>
<dbReference type="InterPro" id="IPR015071">
    <property type="entry name" value="BOFC_N"/>
</dbReference>
<comment type="caution">
    <text evidence="3">The sequence shown here is derived from an EMBL/GenBank/DDBJ whole genome shotgun (WGS) entry which is preliminary data.</text>
</comment>
<dbReference type="OrthoDB" id="2678751at2"/>
<evidence type="ECO:0000259" key="2">
    <source>
        <dbReference type="Pfam" id="PF08977"/>
    </source>
</evidence>
<feature type="signal peptide" evidence="1">
    <location>
        <begin position="1"/>
        <end position="23"/>
    </location>
</feature>
<dbReference type="STRING" id="135826.KP77_03330"/>